<proteinExistence type="predicted"/>
<protein>
    <submittedName>
        <fullName evidence="1">Uncharacterized protein</fullName>
    </submittedName>
</protein>
<gene>
    <name evidence="1" type="ORF">LCGC14_3152100</name>
</gene>
<comment type="caution">
    <text evidence="1">The sequence shown here is derived from an EMBL/GenBank/DDBJ whole genome shotgun (WGS) entry which is preliminary data.</text>
</comment>
<name>A0A0F8Y0I2_9ZZZZ</name>
<sequence>MDYSKWFNNNLYDSMLASIEDSAERFGADLGKKIAKLEPVKRENRQWTEYNVENTDYSIDLPGEPEFGTQDIPTELGIMKMNIITVGFDEMAYMLMWVADHPALTQKLIDPEDLLTNAMNGSAMNVSGQVVEDNFIELQGHRGIEYKITFMSGRALMISRVLILDQDLVQIMTNGLIRDVLNKENDRFFNSFG</sequence>
<accession>A0A0F8Y0I2</accession>
<reference evidence="1" key="1">
    <citation type="journal article" date="2015" name="Nature">
        <title>Complex archaea that bridge the gap between prokaryotes and eukaryotes.</title>
        <authorList>
            <person name="Spang A."/>
            <person name="Saw J.H."/>
            <person name="Jorgensen S.L."/>
            <person name="Zaremba-Niedzwiedzka K."/>
            <person name="Martijn J."/>
            <person name="Lind A.E."/>
            <person name="van Eijk R."/>
            <person name="Schleper C."/>
            <person name="Guy L."/>
            <person name="Ettema T.J."/>
        </authorList>
    </citation>
    <scope>NUCLEOTIDE SEQUENCE</scope>
</reference>
<evidence type="ECO:0000313" key="1">
    <source>
        <dbReference type="EMBL" id="KKK47744.1"/>
    </source>
</evidence>
<dbReference type="EMBL" id="LAZR01069417">
    <property type="protein sequence ID" value="KKK47744.1"/>
    <property type="molecule type" value="Genomic_DNA"/>
</dbReference>
<organism evidence="1">
    <name type="scientific">marine sediment metagenome</name>
    <dbReference type="NCBI Taxonomy" id="412755"/>
    <lineage>
        <taxon>unclassified sequences</taxon>
        <taxon>metagenomes</taxon>
        <taxon>ecological metagenomes</taxon>
    </lineage>
</organism>
<dbReference type="AlphaFoldDB" id="A0A0F8Y0I2"/>